<dbReference type="EMBL" id="UYRT01004029">
    <property type="protein sequence ID" value="VDK35380.1"/>
    <property type="molecule type" value="Genomic_DNA"/>
</dbReference>
<organism evidence="3">
    <name type="scientific">Gongylonema pulchrum</name>
    <dbReference type="NCBI Taxonomy" id="637853"/>
    <lineage>
        <taxon>Eukaryota</taxon>
        <taxon>Metazoa</taxon>
        <taxon>Ecdysozoa</taxon>
        <taxon>Nematoda</taxon>
        <taxon>Chromadorea</taxon>
        <taxon>Rhabditida</taxon>
        <taxon>Spirurina</taxon>
        <taxon>Spiruromorpha</taxon>
        <taxon>Spiruroidea</taxon>
        <taxon>Gongylonematidae</taxon>
        <taxon>Gongylonema</taxon>
    </lineage>
</organism>
<protein>
    <submittedName>
        <fullName evidence="1 3">Uncharacterized protein</fullName>
    </submittedName>
</protein>
<reference evidence="1 2" key="2">
    <citation type="submission" date="2018-11" db="EMBL/GenBank/DDBJ databases">
        <authorList>
            <consortium name="Pathogen Informatics"/>
        </authorList>
    </citation>
    <scope>NUCLEOTIDE SEQUENCE [LARGE SCALE GENOMIC DNA]</scope>
</reference>
<evidence type="ECO:0000313" key="2">
    <source>
        <dbReference type="Proteomes" id="UP000271098"/>
    </source>
</evidence>
<dbReference type="AlphaFoldDB" id="A0A183D1L4"/>
<name>A0A183D1L4_9BILA</name>
<gene>
    <name evidence="1" type="ORF">GPUH_LOCUS2605</name>
</gene>
<evidence type="ECO:0000313" key="1">
    <source>
        <dbReference type="EMBL" id="VDK35380.1"/>
    </source>
</evidence>
<proteinExistence type="predicted"/>
<dbReference type="WBParaSite" id="GPUH_0000261001-mRNA-1">
    <property type="protein sequence ID" value="GPUH_0000261001-mRNA-1"/>
    <property type="gene ID" value="GPUH_0000261001"/>
</dbReference>
<accession>A0A183D1L4</accession>
<sequence length="85" mass="9850">MTKDECALTEEDQLSVKIVRQLIGPAYSNSPYCTIFNILRWIQAYCGEHRAAAQKLKRHLIVRRIRNLDSTDFSKGMLANQFLHI</sequence>
<evidence type="ECO:0000313" key="3">
    <source>
        <dbReference type="WBParaSite" id="GPUH_0000261001-mRNA-1"/>
    </source>
</evidence>
<keyword evidence="2" id="KW-1185">Reference proteome</keyword>
<dbReference type="Proteomes" id="UP000271098">
    <property type="component" value="Unassembled WGS sequence"/>
</dbReference>
<reference evidence="3" key="1">
    <citation type="submission" date="2016-06" db="UniProtKB">
        <authorList>
            <consortium name="WormBaseParasite"/>
        </authorList>
    </citation>
    <scope>IDENTIFICATION</scope>
</reference>